<dbReference type="AlphaFoldDB" id="A0A0R1Z4K3"/>
<dbReference type="PROSITE" id="PS00061">
    <property type="entry name" value="ADH_SHORT"/>
    <property type="match status" value="1"/>
</dbReference>
<comment type="similarity">
    <text evidence="1">Belongs to the short-chain dehydrogenases/reductases (SDR) family.</text>
</comment>
<evidence type="ECO:0000313" key="3">
    <source>
        <dbReference type="EMBL" id="KRM45939.1"/>
    </source>
</evidence>
<dbReference type="GeneID" id="69802654"/>
<dbReference type="InterPro" id="IPR036291">
    <property type="entry name" value="NAD(P)-bd_dom_sf"/>
</dbReference>
<dbReference type="PRINTS" id="PR00080">
    <property type="entry name" value="SDRFAMILY"/>
</dbReference>
<dbReference type="Gene3D" id="3.40.50.720">
    <property type="entry name" value="NAD(P)-binding Rossmann-like Domain"/>
    <property type="match status" value="1"/>
</dbReference>
<comment type="caution">
    <text evidence="3">The sequence shown here is derived from an EMBL/GenBank/DDBJ whole genome shotgun (WGS) entry which is preliminary data.</text>
</comment>
<dbReference type="RefSeq" id="WP_057909640.1">
    <property type="nucleotide sequence ID" value="NZ_AZGK01000012.1"/>
</dbReference>
<dbReference type="InterPro" id="IPR002347">
    <property type="entry name" value="SDR_fam"/>
</dbReference>
<accession>A0A0R1Z4K3</accession>
<dbReference type="NCBIfam" id="NF005559">
    <property type="entry name" value="PRK07231.1"/>
    <property type="match status" value="1"/>
</dbReference>
<protein>
    <submittedName>
        <fullName evidence="3">3-alpha-(Or 20-beta)-hydroxysteroid dehydrogenase</fullName>
    </submittedName>
</protein>
<dbReference type="Pfam" id="PF13561">
    <property type="entry name" value="adh_short_C2"/>
    <property type="match status" value="1"/>
</dbReference>
<dbReference type="SUPFAM" id="SSF51735">
    <property type="entry name" value="NAD(P)-binding Rossmann-fold domains"/>
    <property type="match status" value="1"/>
</dbReference>
<evidence type="ECO:0000313" key="4">
    <source>
        <dbReference type="Proteomes" id="UP000051957"/>
    </source>
</evidence>
<name>A0A0R1Z4K3_9LACO</name>
<dbReference type="InterPro" id="IPR020904">
    <property type="entry name" value="Sc_DH/Rdtase_CS"/>
</dbReference>
<dbReference type="GO" id="GO:0008206">
    <property type="term" value="P:bile acid metabolic process"/>
    <property type="evidence" value="ECO:0007669"/>
    <property type="project" value="UniProtKB-ARBA"/>
</dbReference>
<dbReference type="EMBL" id="AZGK01000012">
    <property type="protein sequence ID" value="KRM45939.1"/>
    <property type="molecule type" value="Genomic_DNA"/>
</dbReference>
<proteinExistence type="inferred from homology"/>
<dbReference type="PANTHER" id="PTHR24321:SF8">
    <property type="entry name" value="ESTRADIOL 17-BETA-DEHYDROGENASE 8-RELATED"/>
    <property type="match status" value="1"/>
</dbReference>
<organism evidence="3 4">
    <name type="scientific">Lentilactobacillus parabuchneri DSM 5707 = NBRC 107865</name>
    <dbReference type="NCBI Taxonomy" id="1423784"/>
    <lineage>
        <taxon>Bacteria</taxon>
        <taxon>Bacillati</taxon>
        <taxon>Bacillota</taxon>
        <taxon>Bacilli</taxon>
        <taxon>Lactobacillales</taxon>
        <taxon>Lactobacillaceae</taxon>
        <taxon>Lentilactobacillus</taxon>
    </lineage>
</organism>
<dbReference type="FunFam" id="3.40.50.720:FF:000084">
    <property type="entry name" value="Short-chain dehydrogenase reductase"/>
    <property type="match status" value="1"/>
</dbReference>
<dbReference type="PRINTS" id="PR00081">
    <property type="entry name" value="GDHRDH"/>
</dbReference>
<evidence type="ECO:0000256" key="1">
    <source>
        <dbReference type="ARBA" id="ARBA00006484"/>
    </source>
</evidence>
<keyword evidence="2" id="KW-0560">Oxidoreductase</keyword>
<reference evidence="3 4" key="1">
    <citation type="journal article" date="2015" name="Genome Announc.">
        <title>Expanding the biotechnology potential of lactobacilli through comparative genomics of 213 strains and associated genera.</title>
        <authorList>
            <person name="Sun Z."/>
            <person name="Harris H.M."/>
            <person name="McCann A."/>
            <person name="Guo C."/>
            <person name="Argimon S."/>
            <person name="Zhang W."/>
            <person name="Yang X."/>
            <person name="Jeffery I.B."/>
            <person name="Cooney J.C."/>
            <person name="Kagawa T.F."/>
            <person name="Liu W."/>
            <person name="Song Y."/>
            <person name="Salvetti E."/>
            <person name="Wrobel A."/>
            <person name="Rasinkangas P."/>
            <person name="Parkhill J."/>
            <person name="Rea M.C."/>
            <person name="O'Sullivan O."/>
            <person name="Ritari J."/>
            <person name="Douillard F.P."/>
            <person name="Paul Ross R."/>
            <person name="Yang R."/>
            <person name="Briner A.E."/>
            <person name="Felis G.E."/>
            <person name="de Vos W.M."/>
            <person name="Barrangou R."/>
            <person name="Klaenhammer T.R."/>
            <person name="Caufield P.W."/>
            <person name="Cui Y."/>
            <person name="Zhang H."/>
            <person name="O'Toole P.W."/>
        </authorList>
    </citation>
    <scope>NUCLEOTIDE SEQUENCE [LARGE SCALE GENOMIC DNA]</scope>
    <source>
        <strain evidence="3 4">DSM 5707</strain>
    </source>
</reference>
<dbReference type="Proteomes" id="UP000051957">
    <property type="component" value="Unassembled WGS sequence"/>
</dbReference>
<sequence length="245" mass="26440">MARLDNKVAIITGGAKGIGFACAKRFVKEGAKVVVTDVDEEVGQKSIYEFGDSAIFIKQDVSKEADWQNVIKKAEAHFGHIDILLNNAGILSFNNAEEIDEKTWHQVLSVDLDGVMWGVKFGIAAMKENGGSIINLSSIAGLIGISNLYAYNAAKGGVSMLTKSAALYCAEKGYPIRVNSVHPGYVHTPMVDVYPEMRKSLEALHPMGRLAQPDEIANMVLYLASDESSFSTGSEFVVDGGYTAQ</sequence>
<dbReference type="PATRIC" id="fig|1423784.4.peg.640"/>
<dbReference type="GO" id="GO:0016491">
    <property type="term" value="F:oxidoreductase activity"/>
    <property type="evidence" value="ECO:0007669"/>
    <property type="project" value="UniProtKB-KW"/>
</dbReference>
<evidence type="ECO:0000256" key="2">
    <source>
        <dbReference type="ARBA" id="ARBA00023002"/>
    </source>
</evidence>
<gene>
    <name evidence="3" type="ORF">FC51_GL000643</name>
</gene>
<dbReference type="PANTHER" id="PTHR24321">
    <property type="entry name" value="DEHYDROGENASES, SHORT CHAIN"/>
    <property type="match status" value="1"/>
</dbReference>